<gene>
    <name evidence="2" type="ORF">C6V83_06165</name>
</gene>
<feature type="transmembrane region" description="Helical" evidence="1">
    <location>
        <begin position="25"/>
        <end position="42"/>
    </location>
</feature>
<dbReference type="EMBL" id="CP027433">
    <property type="protein sequence ID" value="AVL99920.1"/>
    <property type="molecule type" value="Genomic_DNA"/>
</dbReference>
<accession>A0A2S0KE57</accession>
<evidence type="ECO:0000256" key="1">
    <source>
        <dbReference type="SAM" id="Phobius"/>
    </source>
</evidence>
<organism evidence="2 3">
    <name type="scientific">Gordonia iterans</name>
    <dbReference type="NCBI Taxonomy" id="1004901"/>
    <lineage>
        <taxon>Bacteria</taxon>
        <taxon>Bacillati</taxon>
        <taxon>Actinomycetota</taxon>
        <taxon>Actinomycetes</taxon>
        <taxon>Mycobacteriales</taxon>
        <taxon>Gordoniaceae</taxon>
        <taxon>Gordonia</taxon>
    </lineage>
</organism>
<keyword evidence="1" id="KW-0812">Transmembrane</keyword>
<keyword evidence="3" id="KW-1185">Reference proteome</keyword>
<dbReference type="RefSeq" id="WP_105941652.1">
    <property type="nucleotide sequence ID" value="NZ_CP027433.1"/>
</dbReference>
<protein>
    <submittedName>
        <fullName evidence="2">Uncharacterized protein</fullName>
    </submittedName>
</protein>
<feature type="transmembrane region" description="Helical" evidence="1">
    <location>
        <begin position="126"/>
        <end position="148"/>
    </location>
</feature>
<feature type="transmembrane region" description="Helical" evidence="1">
    <location>
        <begin position="48"/>
        <end position="67"/>
    </location>
</feature>
<keyword evidence="1" id="KW-0472">Membrane</keyword>
<feature type="transmembrane region" description="Helical" evidence="1">
    <location>
        <begin position="101"/>
        <end position="120"/>
    </location>
</feature>
<evidence type="ECO:0000313" key="3">
    <source>
        <dbReference type="Proteomes" id="UP000239814"/>
    </source>
</evidence>
<dbReference type="AlphaFoldDB" id="A0A2S0KE57"/>
<evidence type="ECO:0000313" key="2">
    <source>
        <dbReference type="EMBL" id="AVL99920.1"/>
    </source>
</evidence>
<keyword evidence="1" id="KW-1133">Transmembrane helix</keyword>
<dbReference type="KEGG" id="git:C6V83_06165"/>
<sequence>MTARTLPNLLLAESAESWGDERERSVMLTGYAYVFILTQFLLWTVGAIVAWFIPGWVTAVLFLAFLLPSLEWQRFNSARDVDAYSLAYTGRSLWRTSVTGLYFGACAISMAVAVTAQWAPDDSGSLRGGIVGGIIGGVGAIVFGWWYAKRKAARAEAALPDED</sequence>
<dbReference type="OrthoDB" id="4379134at2"/>
<dbReference type="Proteomes" id="UP000239814">
    <property type="component" value="Chromosome"/>
</dbReference>
<proteinExistence type="predicted"/>
<reference evidence="2 3" key="1">
    <citation type="submission" date="2018-03" db="EMBL/GenBank/DDBJ databases">
        <title>Characteristics and genome of n-alkane degrading marine bacteria Gordonia iterans isolated from crude oil contaminated in Tae-an, South Korea.</title>
        <authorList>
            <person name="Lee S.-S."/>
            <person name="Kim H."/>
        </authorList>
    </citation>
    <scope>NUCLEOTIDE SEQUENCE [LARGE SCALE GENOMIC DNA]</scope>
    <source>
        <strain evidence="2 3">Co17</strain>
    </source>
</reference>
<name>A0A2S0KE57_9ACTN</name>